<proteinExistence type="predicted"/>
<evidence type="ECO:0000313" key="2">
    <source>
        <dbReference type="Proteomes" id="UP001497444"/>
    </source>
</evidence>
<accession>A0ABP0WZS9</accession>
<organism evidence="1 2">
    <name type="scientific">Sphagnum jensenii</name>
    <dbReference type="NCBI Taxonomy" id="128206"/>
    <lineage>
        <taxon>Eukaryota</taxon>
        <taxon>Viridiplantae</taxon>
        <taxon>Streptophyta</taxon>
        <taxon>Embryophyta</taxon>
        <taxon>Bryophyta</taxon>
        <taxon>Sphagnophytina</taxon>
        <taxon>Sphagnopsida</taxon>
        <taxon>Sphagnales</taxon>
        <taxon>Sphagnaceae</taxon>
        <taxon>Sphagnum</taxon>
    </lineage>
</organism>
<keyword evidence="2" id="KW-1185">Reference proteome</keyword>
<evidence type="ECO:0000313" key="1">
    <source>
        <dbReference type="EMBL" id="CAK9271681.1"/>
    </source>
</evidence>
<name>A0ABP0WZS9_9BRYO</name>
<dbReference type="EMBL" id="OZ020099">
    <property type="protein sequence ID" value="CAK9271681.1"/>
    <property type="molecule type" value="Genomic_DNA"/>
</dbReference>
<gene>
    <name evidence="1" type="ORF">CSSPJE1EN1_LOCUS17159</name>
</gene>
<sequence>MLAGEMPTGDLIARPRFLREASTHWVWEGSLAKGGTRVSSSAATEFLLTIHAKQRNCSRIRCIGDRWHWLFRCAITD</sequence>
<protein>
    <submittedName>
        <fullName evidence="1">Uncharacterized protein</fullName>
    </submittedName>
</protein>
<dbReference type="Proteomes" id="UP001497444">
    <property type="component" value="Chromosome 4"/>
</dbReference>
<reference evidence="1" key="1">
    <citation type="submission" date="2024-02" db="EMBL/GenBank/DDBJ databases">
        <authorList>
            <consortium name="ELIXIR-Norway"/>
            <consortium name="Elixir Norway"/>
        </authorList>
    </citation>
    <scope>NUCLEOTIDE SEQUENCE</scope>
</reference>